<dbReference type="PANTHER" id="PTHR35662:SF1">
    <property type="entry name" value="INTERACTOR OF HORMAD1 PROTEIN 1"/>
    <property type="match status" value="1"/>
</dbReference>
<protein>
    <recommendedName>
        <fullName evidence="4">Coiled-coil domain-containing protein 36</fullName>
    </recommendedName>
</protein>
<organism evidence="2 3">
    <name type="scientific">Mugilogobius chulae</name>
    <name type="common">yellowstripe goby</name>
    <dbReference type="NCBI Taxonomy" id="88201"/>
    <lineage>
        <taxon>Eukaryota</taxon>
        <taxon>Metazoa</taxon>
        <taxon>Chordata</taxon>
        <taxon>Craniata</taxon>
        <taxon>Vertebrata</taxon>
        <taxon>Euteleostomi</taxon>
        <taxon>Actinopterygii</taxon>
        <taxon>Neopterygii</taxon>
        <taxon>Teleostei</taxon>
        <taxon>Neoteleostei</taxon>
        <taxon>Acanthomorphata</taxon>
        <taxon>Gobiaria</taxon>
        <taxon>Gobiiformes</taxon>
        <taxon>Gobioidei</taxon>
        <taxon>Gobiidae</taxon>
        <taxon>Gobionellinae</taxon>
        <taxon>Mugilogobius</taxon>
    </lineage>
</organism>
<dbReference type="AlphaFoldDB" id="A0AAW0PBC5"/>
<dbReference type="GO" id="GO:0007129">
    <property type="term" value="P:homologous chromosome pairing at meiosis"/>
    <property type="evidence" value="ECO:0007669"/>
    <property type="project" value="TreeGrafter"/>
</dbReference>
<dbReference type="Pfam" id="PF15771">
    <property type="entry name" value="IHO1"/>
    <property type="match status" value="1"/>
</dbReference>
<feature type="compositionally biased region" description="Polar residues" evidence="1">
    <location>
        <begin position="270"/>
        <end position="280"/>
    </location>
</feature>
<dbReference type="EMBL" id="JBBPFD010000008">
    <property type="protein sequence ID" value="KAK7916608.1"/>
    <property type="molecule type" value="Genomic_DNA"/>
</dbReference>
<feature type="compositionally biased region" description="Basic and acidic residues" evidence="1">
    <location>
        <begin position="281"/>
        <end position="291"/>
    </location>
</feature>
<dbReference type="GO" id="GO:0000794">
    <property type="term" value="C:condensed nuclear chromosome"/>
    <property type="evidence" value="ECO:0007669"/>
    <property type="project" value="TreeGrafter"/>
</dbReference>
<dbReference type="GO" id="GO:0006310">
    <property type="term" value="P:DNA recombination"/>
    <property type="evidence" value="ECO:0007669"/>
    <property type="project" value="InterPro"/>
</dbReference>
<name>A0AAW0PBC5_9GOBI</name>
<reference evidence="3" key="1">
    <citation type="submission" date="2024-04" db="EMBL/GenBank/DDBJ databases">
        <title>Salinicola lusitanus LLJ914,a marine bacterium isolated from the Okinawa Trough.</title>
        <authorList>
            <person name="Li J."/>
        </authorList>
    </citation>
    <scope>NUCLEOTIDE SEQUENCE [LARGE SCALE GENOMIC DNA]</scope>
</reference>
<feature type="compositionally biased region" description="Basic residues" evidence="1">
    <location>
        <begin position="294"/>
        <end position="303"/>
    </location>
</feature>
<evidence type="ECO:0000313" key="3">
    <source>
        <dbReference type="Proteomes" id="UP001460270"/>
    </source>
</evidence>
<feature type="region of interest" description="Disordered" evidence="1">
    <location>
        <begin position="270"/>
        <end position="303"/>
    </location>
</feature>
<dbReference type="Proteomes" id="UP001460270">
    <property type="component" value="Unassembled WGS sequence"/>
</dbReference>
<dbReference type="PANTHER" id="PTHR35662">
    <property type="entry name" value="INTERACTOR OF HORMAD1 PROTEIN 1"/>
    <property type="match status" value="1"/>
</dbReference>
<proteinExistence type="predicted"/>
<evidence type="ECO:0000313" key="2">
    <source>
        <dbReference type="EMBL" id="KAK7916608.1"/>
    </source>
</evidence>
<keyword evidence="3" id="KW-1185">Reference proteome</keyword>
<evidence type="ECO:0008006" key="4">
    <source>
        <dbReference type="Google" id="ProtNLM"/>
    </source>
</evidence>
<evidence type="ECO:0000256" key="1">
    <source>
        <dbReference type="SAM" id="MobiDB-lite"/>
    </source>
</evidence>
<gene>
    <name evidence="2" type="ORF">WMY93_012369</name>
</gene>
<sequence length="393" mass="44156">MIRRNLLPALSCEMVKMNHMRNLTEMISVPTGNRTTNGSGQSSITDSQFFFGSQFWPENSQAASQSLSLSSWNSTQSQEGSDSTLLRTYQSKPLLFGETKDKSKLFSLLDKFEEDKKKTKENSDSETLASEYIHIRETLNKIHQLATGTRKIVQFVTWSLRRLKNVLQHNNLRSLQSDISLQLETLLSKVNSQKETVTGLESRMEKVTTDLGSSVLSLMSNVDSLKKDQQTERDMLEEAIKLLTALVSKDSPKRSPVTVMDSFIQTSPSLTHSLSGSLQEHQPESAAKENRVSVGKRKPKRLSVRRKKRPLVMAQNRKPVILQKNSPSLLLCHKLPLSECHNKIECKSFITPLSCWSQDSNSSACLNGIDPIPDIAETSAQPGGLWKLFELDF</sequence>
<comment type="caution">
    <text evidence="2">The sequence shown here is derived from an EMBL/GenBank/DDBJ whole genome shotgun (WGS) entry which is preliminary data.</text>
</comment>
<dbReference type="GO" id="GO:0042138">
    <property type="term" value="P:meiotic DNA double-strand break formation"/>
    <property type="evidence" value="ECO:0007669"/>
    <property type="project" value="InterPro"/>
</dbReference>
<accession>A0AAW0PBC5</accession>
<dbReference type="InterPro" id="IPR031529">
    <property type="entry name" value="IHO1"/>
</dbReference>